<dbReference type="InterPro" id="IPR013103">
    <property type="entry name" value="RVT_2"/>
</dbReference>
<name>A0A699GLY9_TANCI</name>
<comment type="caution">
    <text evidence="3">The sequence shown here is derived from an EMBL/GenBank/DDBJ whole genome shotgun (WGS) entry which is preliminary data.</text>
</comment>
<dbReference type="InterPro" id="IPR001584">
    <property type="entry name" value="Integrase_cat-core"/>
</dbReference>
<dbReference type="Gene3D" id="3.30.420.10">
    <property type="entry name" value="Ribonuclease H-like superfamily/Ribonuclease H"/>
    <property type="match status" value="1"/>
</dbReference>
<organism evidence="3">
    <name type="scientific">Tanacetum cinerariifolium</name>
    <name type="common">Dalmatian daisy</name>
    <name type="synonym">Chrysanthemum cinerariifolium</name>
    <dbReference type="NCBI Taxonomy" id="118510"/>
    <lineage>
        <taxon>Eukaryota</taxon>
        <taxon>Viridiplantae</taxon>
        <taxon>Streptophyta</taxon>
        <taxon>Embryophyta</taxon>
        <taxon>Tracheophyta</taxon>
        <taxon>Spermatophyta</taxon>
        <taxon>Magnoliopsida</taxon>
        <taxon>eudicotyledons</taxon>
        <taxon>Gunneridae</taxon>
        <taxon>Pentapetalae</taxon>
        <taxon>asterids</taxon>
        <taxon>campanulids</taxon>
        <taxon>Asterales</taxon>
        <taxon>Asteraceae</taxon>
        <taxon>Asteroideae</taxon>
        <taxon>Anthemideae</taxon>
        <taxon>Anthemidinae</taxon>
        <taxon>Tanacetum</taxon>
    </lineage>
</organism>
<feature type="region of interest" description="Disordered" evidence="1">
    <location>
        <begin position="869"/>
        <end position="895"/>
    </location>
</feature>
<dbReference type="CDD" id="cd09272">
    <property type="entry name" value="RNase_HI_RT_Ty1"/>
    <property type="match status" value="1"/>
</dbReference>
<evidence type="ECO:0000256" key="1">
    <source>
        <dbReference type="SAM" id="MobiDB-lite"/>
    </source>
</evidence>
<dbReference type="SUPFAM" id="SSF53098">
    <property type="entry name" value="Ribonuclease H-like"/>
    <property type="match status" value="1"/>
</dbReference>
<reference evidence="3" key="1">
    <citation type="journal article" date="2019" name="Sci. Rep.">
        <title>Draft genome of Tanacetum cinerariifolium, the natural source of mosquito coil.</title>
        <authorList>
            <person name="Yamashiro T."/>
            <person name="Shiraishi A."/>
            <person name="Satake H."/>
            <person name="Nakayama K."/>
        </authorList>
    </citation>
    <scope>NUCLEOTIDE SEQUENCE</scope>
</reference>
<dbReference type="EMBL" id="BKCJ010014352">
    <property type="protein sequence ID" value="GEV08681.1"/>
    <property type="molecule type" value="Genomic_DNA"/>
</dbReference>
<dbReference type="PANTHER" id="PTHR11439:SF495">
    <property type="entry name" value="REVERSE TRANSCRIPTASE, RNA-DEPENDENT DNA POLYMERASE-RELATED"/>
    <property type="match status" value="1"/>
</dbReference>
<feature type="compositionally biased region" description="Pro residues" evidence="1">
    <location>
        <begin position="877"/>
        <end position="889"/>
    </location>
</feature>
<gene>
    <name evidence="3" type="ORF">Tci_080658</name>
</gene>
<feature type="region of interest" description="Disordered" evidence="1">
    <location>
        <begin position="1174"/>
        <end position="1194"/>
    </location>
</feature>
<dbReference type="PANTHER" id="PTHR11439">
    <property type="entry name" value="GAG-POL-RELATED RETROTRANSPOSON"/>
    <property type="match status" value="1"/>
</dbReference>
<feature type="region of interest" description="Disordered" evidence="1">
    <location>
        <begin position="353"/>
        <end position="381"/>
    </location>
</feature>
<dbReference type="GO" id="GO:0015074">
    <property type="term" value="P:DNA integration"/>
    <property type="evidence" value="ECO:0007669"/>
    <property type="project" value="InterPro"/>
</dbReference>
<dbReference type="InterPro" id="IPR012337">
    <property type="entry name" value="RNaseH-like_sf"/>
</dbReference>
<dbReference type="PROSITE" id="PS50994">
    <property type="entry name" value="INTEGRASE"/>
    <property type="match status" value="1"/>
</dbReference>
<proteinExistence type="predicted"/>
<evidence type="ECO:0000259" key="2">
    <source>
        <dbReference type="PROSITE" id="PS50994"/>
    </source>
</evidence>
<sequence>MLKDSTQRLSEIHREFVLRFNVKQLQHTPEAICCFTFGGNSKGGKITGKGKIRTGKLDFDDVYFVKELKFNLFSVSRMCDKKISVLFTDTECIVLSFDFKLPDESHVLFRVPRENNMYNVDLKNIVPSGYLTCVFAKDETSPILKTFITVIENQLSLKVKIIRSDNRTEFKNQDLNQFCRMKGIKREFSMARTPQQNGIAKKKNRTLIEAARTMLADSLLPIPFWAEANDRFLVGYSVSSKAFRVFNSRTRIIQETLHRNFLENKPNVARSRPAWLFDIDTLTKSMNYQPVLAGNQPNPSVSVQEYFDAEKAGEGNVQQYMLFPLWSFGSKNPQNTDDDDTFEVKEPEFEVEKLESAVHVSPSGSAKTQKHDDKTKREAKGKSPVKLLIGFRNLSEEFEYFSDNSINEVNVVSTPVPVVGQISTNSTNTFSTVGPSNTVRLTLLIWKQLSLAIGTKWVFRNKKDERGTVVRNKARLVAQGHTKEEGIDYEEVFASVARIEAIRLFLAYASFMVYQMDVKNAFLYGTIKEEVYVCQLPRFEDPDYLDKDKYVAKILRKFGLTDGKSASTPIDIEKHLLKDPDVCACARFQVTPKDSHLHAVKRILRYLKGKPHLGLWYPKDSPFKLVAYSDSDYAGASLDKKSTTRGCQFLGCRLIFWQCKKETVVATSSTKAEYIAAASCCAQVLWIQNQSLDYGIDCLPNEEIFIELARMGYEKPSTKLTFYKVFFSAQWKFLIHTILQCMSAKRTTWNEFSSSMGLAIICLATGRKFNFSKYIFDSLVRNVDSSSKFYMYPRFLQLMIRVQDGDLYSHTTKYLSPALTQKVFSNMRRIGKGFSGVETPLFKGMIVPQQAVDDVANEVATGVDVDDVAEDAAEPTSPSPTPTTQPPLPSQKLPSTLQQDKIAQDLEITKLKQRVGKLERNTKLKVYGLRRLKKVRTAQRVESSIDTIMDDQEDASKQGGIIVDLDAEKDVTLKEVDKDDDVTEENVDAQGRQAKSQAQAYHIDLENANKVLSMHDDESEPAKLKEVVEVVTTAKLMIEVVIAAAANITAVTTAAFTITVAPSAARRRMCVVIRDLKETATPSTIVHFEPKSKDKGKGIMVQEPKPLKKKAYIEQDEAYARVKNMIVYLKNMAGFKMDFFKGMSYDAIRPIFEKYFNSNVAFLEKTKEQLEEEESRALKRKTKSSEDKAAKKQKLDEEVEKLKKHLKIMPNDDDDVYTEATPLALKVPIVNYEIHTANNKPYYKIIRVDGTHQLFLSFLSLLRNFDREDLEVLWQIVKERFASSKPKNFFDDFLLITLKAMFEKPDIKAQIWKNQIGIYMILLVERRYPLTRFTLDQMLNDVRLEVEKESKVSLKLLSFGVDATKDFKEYNLRDYYCWLKTYCCWYKLKLLDDAADIKLRLMEQSVVAVQIVSVVQIVKTVSIRVNIVMYKLILLVSAA</sequence>
<evidence type="ECO:0000313" key="3">
    <source>
        <dbReference type="EMBL" id="GEV08681.1"/>
    </source>
</evidence>
<protein>
    <submittedName>
        <fullName evidence="3">Uncharacterized mitochondrial protein AtMg00810-like</fullName>
    </submittedName>
</protein>
<feature type="domain" description="Integrase catalytic" evidence="2">
    <location>
        <begin position="87"/>
        <end position="265"/>
    </location>
</feature>
<dbReference type="GO" id="GO:0003676">
    <property type="term" value="F:nucleic acid binding"/>
    <property type="evidence" value="ECO:0007669"/>
    <property type="project" value="InterPro"/>
</dbReference>
<accession>A0A699GLY9</accession>
<dbReference type="Pfam" id="PF07727">
    <property type="entry name" value="RVT_2"/>
    <property type="match status" value="1"/>
</dbReference>
<feature type="compositionally biased region" description="Basic and acidic residues" evidence="1">
    <location>
        <begin position="369"/>
        <end position="381"/>
    </location>
</feature>
<dbReference type="InterPro" id="IPR036397">
    <property type="entry name" value="RNaseH_sf"/>
</dbReference>
<feature type="compositionally biased region" description="Basic and acidic residues" evidence="1">
    <location>
        <begin position="1183"/>
        <end position="1194"/>
    </location>
</feature>